<protein>
    <submittedName>
        <fullName evidence="2">Helix-turn-helix domain-containing protein</fullName>
    </submittedName>
</protein>
<dbReference type="InterPro" id="IPR043917">
    <property type="entry name" value="DUF5753"/>
</dbReference>
<dbReference type="Pfam" id="PF19054">
    <property type="entry name" value="DUF5753"/>
    <property type="match status" value="1"/>
</dbReference>
<dbReference type="EMBL" id="JAIBOA010000001">
    <property type="protein sequence ID" value="MBW8481143.1"/>
    <property type="molecule type" value="Genomic_DNA"/>
</dbReference>
<dbReference type="Pfam" id="PF13560">
    <property type="entry name" value="HTH_31"/>
    <property type="match status" value="1"/>
</dbReference>
<accession>A0ABS7FL91</accession>
<dbReference type="CDD" id="cd00093">
    <property type="entry name" value="HTH_XRE"/>
    <property type="match status" value="1"/>
</dbReference>
<organism evidence="2 3">
    <name type="scientific">Actinomadura parmotrematis</name>
    <dbReference type="NCBI Taxonomy" id="2864039"/>
    <lineage>
        <taxon>Bacteria</taxon>
        <taxon>Bacillati</taxon>
        <taxon>Actinomycetota</taxon>
        <taxon>Actinomycetes</taxon>
        <taxon>Streptosporangiales</taxon>
        <taxon>Thermomonosporaceae</taxon>
        <taxon>Actinomadura</taxon>
    </lineage>
</organism>
<evidence type="ECO:0000259" key="1">
    <source>
        <dbReference type="PROSITE" id="PS50943"/>
    </source>
</evidence>
<name>A0ABS7FL91_9ACTN</name>
<feature type="domain" description="HTH cro/C1-type" evidence="1">
    <location>
        <begin position="1"/>
        <end position="52"/>
    </location>
</feature>
<dbReference type="InterPro" id="IPR010982">
    <property type="entry name" value="Lambda_DNA-bd_dom_sf"/>
</dbReference>
<comment type="caution">
    <text evidence="2">The sequence shown here is derived from an EMBL/GenBank/DDBJ whole genome shotgun (WGS) entry which is preliminary data.</text>
</comment>
<keyword evidence="3" id="KW-1185">Reference proteome</keyword>
<evidence type="ECO:0000313" key="2">
    <source>
        <dbReference type="EMBL" id="MBW8481143.1"/>
    </source>
</evidence>
<dbReference type="PROSITE" id="PS50943">
    <property type="entry name" value="HTH_CROC1"/>
    <property type="match status" value="1"/>
</dbReference>
<sequence length="263" mass="29620">MREGAGLTQEAAARRLERSASSLSLIENGVQSLRLRDLSHILDVYKADPSLRDRLLAIADQELQRGWWDGFKGLISADAIDYASVEFSASRIDAVDGMIPGLLQTEDYVRAINVAAEPTADTKAIDHFVSFRMARQIILQRPYPTYLHVAVDEAAFRRVLGSRRVMRAQLVKILNECERENVTVNVLPLDRVPNPFYGSAFQNIQVGRPPLFTLTMIDRFSDRWVLDDEVQVTQHQARVEGVQRAALSKTGSCELIRRILSDL</sequence>
<gene>
    <name evidence="2" type="ORF">K1Y72_02095</name>
</gene>
<dbReference type="InterPro" id="IPR001387">
    <property type="entry name" value="Cro/C1-type_HTH"/>
</dbReference>
<evidence type="ECO:0000313" key="3">
    <source>
        <dbReference type="Proteomes" id="UP000774570"/>
    </source>
</evidence>
<dbReference type="Proteomes" id="UP000774570">
    <property type="component" value="Unassembled WGS sequence"/>
</dbReference>
<dbReference type="SUPFAM" id="SSF47413">
    <property type="entry name" value="lambda repressor-like DNA-binding domains"/>
    <property type="match status" value="1"/>
</dbReference>
<reference evidence="2 3" key="1">
    <citation type="submission" date="2021-07" db="EMBL/GenBank/DDBJ databases">
        <title>Actinomadura sp. PM05-2 isolated from lichen.</title>
        <authorList>
            <person name="Somphong A."/>
            <person name="Phongsopitanun W."/>
            <person name="Tanasupawat S."/>
            <person name="Peongsungnone V."/>
        </authorList>
    </citation>
    <scope>NUCLEOTIDE SEQUENCE [LARGE SCALE GENOMIC DNA]</scope>
    <source>
        <strain evidence="2 3">PM05-2</strain>
    </source>
</reference>
<proteinExistence type="predicted"/>
<dbReference type="Gene3D" id="1.10.260.40">
    <property type="entry name" value="lambda repressor-like DNA-binding domains"/>
    <property type="match status" value="1"/>
</dbReference>